<feature type="transmembrane region" description="Helical" evidence="1">
    <location>
        <begin position="115"/>
        <end position="134"/>
    </location>
</feature>
<keyword evidence="1" id="KW-0472">Membrane</keyword>
<dbReference type="Pfam" id="PF03003">
    <property type="entry name" value="Pox_G9-A16"/>
    <property type="match status" value="1"/>
</dbReference>
<reference evidence="2" key="1">
    <citation type="journal article" date="2024" name="Microbiome">
        <title>Substantial viral diversity in bats and rodents from East Africa: insights into evolution, recombination, and cocirculation.</title>
        <authorList>
            <person name="Wang D."/>
            <person name="Yang X."/>
            <person name="Ren Z."/>
            <person name="Hu B."/>
            <person name="Zhao H."/>
            <person name="Yang K."/>
            <person name="Shi P."/>
            <person name="Zhang Z."/>
            <person name="Feng Q."/>
            <person name="Nawenja C.V."/>
            <person name="Obanda V."/>
            <person name="Robert K."/>
            <person name="Nalikka B."/>
            <person name="Waruhiu C.N."/>
            <person name="Ochola G.O."/>
            <person name="Onyuok S.O."/>
            <person name="Ochieng H."/>
            <person name="Li B."/>
            <person name="Zhu Y."/>
            <person name="Si H."/>
            <person name="Yin J."/>
            <person name="Kristiansen K."/>
            <person name="Jin X."/>
            <person name="Xu X."/>
            <person name="Xiao M."/>
            <person name="Agwanda B."/>
            <person name="Ommeh S."/>
            <person name="Li J."/>
            <person name="Shi Z.L."/>
        </authorList>
    </citation>
    <scope>NUCLEOTIDE SEQUENCE</scope>
    <source>
        <strain evidence="2">1A/Uganda/UGR70/2019</strain>
    </source>
</reference>
<organism evidence="2">
    <name type="scientific">Rousettus bat poxvirus</name>
    <dbReference type="NCBI Taxonomy" id="3141933"/>
    <lineage>
        <taxon>Viruses</taxon>
        <taxon>Varidnaviria</taxon>
        <taxon>Bamfordvirae</taxon>
        <taxon>Nucleocytoviricota</taxon>
        <taxon>Pokkesviricetes</taxon>
        <taxon>Chitovirales</taxon>
        <taxon>Poxviridae</taxon>
    </lineage>
</organism>
<keyword evidence="1" id="KW-1133">Transmembrane helix</keyword>
<sequence>MSFLNDEKIYTYCDHNPRDPRCRCLLPDPSVAQVGRELRLPYYCWYEPCKRADALIPSALRSNIDRCNVTTCTISLGDVAIKNGVLEVSNACLASSAAPAAFQVRYFNRAVLPPILDPPVLLLAFAALALFVLIR</sequence>
<name>A0AAU7E225_9POXV</name>
<dbReference type="InterPro" id="IPR004251">
    <property type="entry name" value="Pox_virus_G9/A16"/>
</dbReference>
<evidence type="ECO:0000256" key="1">
    <source>
        <dbReference type="SAM" id="Phobius"/>
    </source>
</evidence>
<reference evidence="2" key="2">
    <citation type="submission" date="2024-02" db="EMBL/GenBank/DDBJ databases">
        <authorList>
            <person name="Hu B."/>
        </authorList>
    </citation>
    <scope>NUCLEOTIDE SEQUENCE</scope>
    <source>
        <strain evidence="2">1A/Uganda/UGR70/2019</strain>
    </source>
</reference>
<accession>A0AAU7E225</accession>
<proteinExistence type="predicted"/>
<evidence type="ECO:0000313" key="2">
    <source>
        <dbReference type="EMBL" id="XBH23816.1"/>
    </source>
</evidence>
<keyword evidence="1" id="KW-0812">Transmembrane</keyword>
<evidence type="ECO:0008006" key="3">
    <source>
        <dbReference type="Google" id="ProtNLM"/>
    </source>
</evidence>
<protein>
    <recommendedName>
        <fullName evidence="3">IMV membrane protein</fullName>
    </recommendedName>
</protein>
<dbReference type="EMBL" id="PP711852">
    <property type="protein sequence ID" value="XBH23816.1"/>
    <property type="molecule type" value="Genomic_DNA"/>
</dbReference>